<keyword evidence="4" id="KW-1185">Reference proteome</keyword>
<gene>
    <name evidence="3" type="ORF">CONPUDRAFT_41861</name>
</gene>
<dbReference type="OMA" id="PIAWAIK"/>
<organism evidence="3 4">
    <name type="scientific">Coniophora puteana (strain RWD-64-598)</name>
    <name type="common">Brown rot fungus</name>
    <dbReference type="NCBI Taxonomy" id="741705"/>
    <lineage>
        <taxon>Eukaryota</taxon>
        <taxon>Fungi</taxon>
        <taxon>Dikarya</taxon>
        <taxon>Basidiomycota</taxon>
        <taxon>Agaricomycotina</taxon>
        <taxon>Agaricomycetes</taxon>
        <taxon>Agaricomycetidae</taxon>
        <taxon>Boletales</taxon>
        <taxon>Coniophorineae</taxon>
        <taxon>Coniophoraceae</taxon>
        <taxon>Coniophora</taxon>
    </lineage>
</organism>
<dbReference type="SUPFAM" id="SSF52540">
    <property type="entry name" value="P-loop containing nucleoside triphosphate hydrolases"/>
    <property type="match status" value="1"/>
</dbReference>
<dbReference type="OrthoDB" id="2683297at2759"/>
<feature type="non-terminal residue" evidence="3">
    <location>
        <position position="122"/>
    </location>
</feature>
<evidence type="ECO:0000259" key="2">
    <source>
        <dbReference type="Pfam" id="PF24883"/>
    </source>
</evidence>
<evidence type="ECO:0000313" key="4">
    <source>
        <dbReference type="Proteomes" id="UP000053558"/>
    </source>
</evidence>
<reference evidence="4" key="1">
    <citation type="journal article" date="2012" name="Science">
        <title>The Paleozoic origin of enzymatic lignin decomposition reconstructed from 31 fungal genomes.</title>
        <authorList>
            <person name="Floudas D."/>
            <person name="Binder M."/>
            <person name="Riley R."/>
            <person name="Barry K."/>
            <person name="Blanchette R.A."/>
            <person name="Henrissat B."/>
            <person name="Martinez A.T."/>
            <person name="Otillar R."/>
            <person name="Spatafora J.W."/>
            <person name="Yadav J.S."/>
            <person name="Aerts A."/>
            <person name="Benoit I."/>
            <person name="Boyd A."/>
            <person name="Carlson A."/>
            <person name="Copeland A."/>
            <person name="Coutinho P.M."/>
            <person name="de Vries R.P."/>
            <person name="Ferreira P."/>
            <person name="Findley K."/>
            <person name="Foster B."/>
            <person name="Gaskell J."/>
            <person name="Glotzer D."/>
            <person name="Gorecki P."/>
            <person name="Heitman J."/>
            <person name="Hesse C."/>
            <person name="Hori C."/>
            <person name="Igarashi K."/>
            <person name="Jurgens J.A."/>
            <person name="Kallen N."/>
            <person name="Kersten P."/>
            <person name="Kohler A."/>
            <person name="Kuees U."/>
            <person name="Kumar T.K.A."/>
            <person name="Kuo A."/>
            <person name="LaButti K."/>
            <person name="Larrondo L.F."/>
            <person name="Lindquist E."/>
            <person name="Ling A."/>
            <person name="Lombard V."/>
            <person name="Lucas S."/>
            <person name="Lundell T."/>
            <person name="Martin R."/>
            <person name="McLaughlin D.J."/>
            <person name="Morgenstern I."/>
            <person name="Morin E."/>
            <person name="Murat C."/>
            <person name="Nagy L.G."/>
            <person name="Nolan M."/>
            <person name="Ohm R.A."/>
            <person name="Patyshakuliyeva A."/>
            <person name="Rokas A."/>
            <person name="Ruiz-Duenas F.J."/>
            <person name="Sabat G."/>
            <person name="Salamov A."/>
            <person name="Samejima M."/>
            <person name="Schmutz J."/>
            <person name="Slot J.C."/>
            <person name="St John F."/>
            <person name="Stenlid J."/>
            <person name="Sun H."/>
            <person name="Sun S."/>
            <person name="Syed K."/>
            <person name="Tsang A."/>
            <person name="Wiebenga A."/>
            <person name="Young D."/>
            <person name="Pisabarro A."/>
            <person name="Eastwood D.C."/>
            <person name="Martin F."/>
            <person name="Cullen D."/>
            <person name="Grigoriev I.V."/>
            <person name="Hibbett D.S."/>
        </authorList>
    </citation>
    <scope>NUCLEOTIDE SEQUENCE [LARGE SCALE GENOMIC DNA]</scope>
    <source>
        <strain evidence="4">RWD-64-598 SS2</strain>
    </source>
</reference>
<sequence length="122" mass="13935">WLLGESGTGKSSVAHSISQQLNEQERLAATFFFSRRQERRNIPGHVFLDIAYQIGCQHPHAKEVIIQAIENDPGLLHSGHPLEEQFEKLVKEPLRALRFSWTKPRTIVLDALDECDPSYESQ</sequence>
<feature type="non-terminal residue" evidence="3">
    <location>
        <position position="1"/>
    </location>
</feature>
<dbReference type="EMBL" id="JH711580">
    <property type="protein sequence ID" value="EIW79949.1"/>
    <property type="molecule type" value="Genomic_DNA"/>
</dbReference>
<name>A0A5M3ML29_CONPW</name>
<comment type="caution">
    <text evidence="3">The sequence shown here is derived from an EMBL/GenBank/DDBJ whole genome shotgun (WGS) entry which is preliminary data.</text>
</comment>
<dbReference type="Pfam" id="PF24883">
    <property type="entry name" value="NPHP3_N"/>
    <property type="match status" value="1"/>
</dbReference>
<dbReference type="GeneID" id="19206909"/>
<feature type="domain" description="Nephrocystin 3-like N-terminal" evidence="2">
    <location>
        <begin position="1"/>
        <end position="118"/>
    </location>
</feature>
<evidence type="ECO:0000313" key="3">
    <source>
        <dbReference type="EMBL" id="EIW79949.1"/>
    </source>
</evidence>
<protein>
    <recommendedName>
        <fullName evidence="2">Nephrocystin 3-like N-terminal domain-containing protein</fullName>
    </recommendedName>
</protein>
<dbReference type="InterPro" id="IPR056884">
    <property type="entry name" value="NPHP3-like_N"/>
</dbReference>
<accession>A0A5M3ML29</accession>
<keyword evidence="1" id="KW-0677">Repeat</keyword>
<dbReference type="RefSeq" id="XP_007769715.1">
    <property type="nucleotide sequence ID" value="XM_007771525.1"/>
</dbReference>
<dbReference type="Gene3D" id="3.40.50.300">
    <property type="entry name" value="P-loop containing nucleotide triphosphate hydrolases"/>
    <property type="match status" value="1"/>
</dbReference>
<dbReference type="InterPro" id="IPR027417">
    <property type="entry name" value="P-loop_NTPase"/>
</dbReference>
<dbReference type="KEGG" id="cput:CONPUDRAFT_41861"/>
<dbReference type="AlphaFoldDB" id="A0A5M3ML29"/>
<dbReference type="Proteomes" id="UP000053558">
    <property type="component" value="Unassembled WGS sequence"/>
</dbReference>
<proteinExistence type="predicted"/>
<evidence type="ECO:0000256" key="1">
    <source>
        <dbReference type="ARBA" id="ARBA00022737"/>
    </source>
</evidence>